<dbReference type="GO" id="GO:0009245">
    <property type="term" value="P:lipid A biosynthetic process"/>
    <property type="evidence" value="ECO:0007669"/>
    <property type="project" value="TreeGrafter"/>
</dbReference>
<dbReference type="Pfam" id="PF00149">
    <property type="entry name" value="Metallophos"/>
    <property type="match status" value="1"/>
</dbReference>
<dbReference type="EMBL" id="BJYU01000082">
    <property type="protein sequence ID" value="GEO16948.1"/>
    <property type="molecule type" value="Genomic_DNA"/>
</dbReference>
<keyword evidence="7" id="KW-1185">Reference proteome</keyword>
<organism evidence="6 7">
    <name type="scientific">Microvirga aerophila</name>
    <dbReference type="NCBI Taxonomy" id="670291"/>
    <lineage>
        <taxon>Bacteria</taxon>
        <taxon>Pseudomonadati</taxon>
        <taxon>Pseudomonadota</taxon>
        <taxon>Alphaproteobacteria</taxon>
        <taxon>Hyphomicrobiales</taxon>
        <taxon>Methylobacteriaceae</taxon>
        <taxon>Microvirga</taxon>
    </lineage>
</organism>
<dbReference type="RefSeq" id="WP_114188622.1">
    <property type="nucleotide sequence ID" value="NZ_BJYU01000082.1"/>
</dbReference>
<evidence type="ECO:0000256" key="1">
    <source>
        <dbReference type="ARBA" id="ARBA00022723"/>
    </source>
</evidence>
<protein>
    <submittedName>
        <fullName evidence="6">Metallophosphoesterase</fullName>
    </submittedName>
</protein>
<dbReference type="GO" id="GO:0016020">
    <property type="term" value="C:membrane"/>
    <property type="evidence" value="ECO:0007669"/>
    <property type="project" value="GOC"/>
</dbReference>
<dbReference type="InterPro" id="IPR029052">
    <property type="entry name" value="Metallo-depent_PP-like"/>
</dbReference>
<feature type="transmembrane region" description="Helical" evidence="4">
    <location>
        <begin position="25"/>
        <end position="44"/>
    </location>
</feature>
<dbReference type="InterPro" id="IPR004843">
    <property type="entry name" value="Calcineurin-like_PHP"/>
</dbReference>
<dbReference type="InterPro" id="IPR051158">
    <property type="entry name" value="Metallophosphoesterase_sf"/>
</dbReference>
<proteinExistence type="predicted"/>
<evidence type="ECO:0000313" key="7">
    <source>
        <dbReference type="Proteomes" id="UP000321085"/>
    </source>
</evidence>
<gene>
    <name evidence="6" type="ORF">MAE02_46440</name>
</gene>
<name>A0A512BYB9_9HYPH</name>
<evidence type="ECO:0000256" key="4">
    <source>
        <dbReference type="SAM" id="Phobius"/>
    </source>
</evidence>
<evidence type="ECO:0000259" key="5">
    <source>
        <dbReference type="Pfam" id="PF00149"/>
    </source>
</evidence>
<evidence type="ECO:0000256" key="2">
    <source>
        <dbReference type="ARBA" id="ARBA00022801"/>
    </source>
</evidence>
<evidence type="ECO:0000313" key="6">
    <source>
        <dbReference type="EMBL" id="GEO16948.1"/>
    </source>
</evidence>
<feature type="domain" description="Calcineurin-like phosphoesterase" evidence="5">
    <location>
        <begin position="145"/>
        <end position="311"/>
    </location>
</feature>
<keyword evidence="1" id="KW-0479">Metal-binding</keyword>
<dbReference type="SUPFAM" id="SSF56300">
    <property type="entry name" value="Metallo-dependent phosphatases"/>
    <property type="match status" value="1"/>
</dbReference>
<dbReference type="PANTHER" id="PTHR31302:SF31">
    <property type="entry name" value="PHOSPHODIESTERASE YAEI"/>
    <property type="match status" value="1"/>
</dbReference>
<dbReference type="CDD" id="cd07385">
    <property type="entry name" value="MPP_YkuE_C"/>
    <property type="match status" value="1"/>
</dbReference>
<keyword evidence="4" id="KW-0812">Transmembrane</keyword>
<dbReference type="GO" id="GO:0008758">
    <property type="term" value="F:UDP-2,3-diacylglucosamine hydrolase activity"/>
    <property type="evidence" value="ECO:0007669"/>
    <property type="project" value="TreeGrafter"/>
</dbReference>
<sequence length="394" mass="42370">MFHLTFALPALYVLARFVWPLPWAPGGKIALAIAVLVASQYHLWSRLSSGSVFSPEFPRAMVFLFNWAFGAIALLAVMQIALDVTVLVARLVRGGGTIPGSVRYTAATAAMLLSALGVYQATRVPPLKDVEFAIPGLPPQFDGYRLLQLTDLHISRLFPKEWTQALVKRSNALGVDLIVVTGDLIDGSFDARRADVEPLHDLHAKDGVWIISGNHEYFFGYEEWMRQYASLGMQALANDHTVLKRDGGSLVLAGVTDLSASRSFHPAPDLSAALEGAPSKTPIILLDHQPRNAAQAAARGVALQLSGHTHGGMIPGLDRLIARANNGFVSGQYQVGGMTLYVNNGTALWPGFALRLGRSSELTRVTLRHAPPQDGPPAHAPTRSERALAPATAG</sequence>
<dbReference type="Gene3D" id="3.60.21.10">
    <property type="match status" value="1"/>
</dbReference>
<dbReference type="PANTHER" id="PTHR31302">
    <property type="entry name" value="TRANSMEMBRANE PROTEIN WITH METALLOPHOSPHOESTERASE DOMAIN-RELATED"/>
    <property type="match status" value="1"/>
</dbReference>
<evidence type="ECO:0000256" key="3">
    <source>
        <dbReference type="SAM" id="MobiDB-lite"/>
    </source>
</evidence>
<dbReference type="Proteomes" id="UP000321085">
    <property type="component" value="Unassembled WGS sequence"/>
</dbReference>
<reference evidence="6 7" key="1">
    <citation type="submission" date="2019-07" db="EMBL/GenBank/DDBJ databases">
        <title>Whole genome shotgun sequence of Microvirga aerophila NBRC 106136.</title>
        <authorList>
            <person name="Hosoyama A."/>
            <person name="Uohara A."/>
            <person name="Ohji S."/>
            <person name="Ichikawa N."/>
        </authorList>
    </citation>
    <scope>NUCLEOTIDE SEQUENCE [LARGE SCALE GENOMIC DNA]</scope>
    <source>
        <strain evidence="6 7">NBRC 106136</strain>
    </source>
</reference>
<dbReference type="OrthoDB" id="9780884at2"/>
<keyword evidence="2" id="KW-0378">Hydrolase</keyword>
<comment type="caution">
    <text evidence="6">The sequence shown here is derived from an EMBL/GenBank/DDBJ whole genome shotgun (WGS) entry which is preliminary data.</text>
</comment>
<feature type="transmembrane region" description="Helical" evidence="4">
    <location>
        <begin position="64"/>
        <end position="82"/>
    </location>
</feature>
<keyword evidence="4" id="KW-0472">Membrane</keyword>
<accession>A0A512BYB9</accession>
<dbReference type="GO" id="GO:0046872">
    <property type="term" value="F:metal ion binding"/>
    <property type="evidence" value="ECO:0007669"/>
    <property type="project" value="UniProtKB-KW"/>
</dbReference>
<keyword evidence="4" id="KW-1133">Transmembrane helix</keyword>
<dbReference type="AlphaFoldDB" id="A0A512BYB9"/>
<feature type="region of interest" description="Disordered" evidence="3">
    <location>
        <begin position="368"/>
        <end position="394"/>
    </location>
</feature>